<protein>
    <submittedName>
        <fullName evidence="1">Uncharacterized protein</fullName>
    </submittedName>
</protein>
<evidence type="ECO:0000313" key="1">
    <source>
        <dbReference type="EMBL" id="CAL0300761.1"/>
    </source>
</evidence>
<dbReference type="InterPro" id="IPR007877">
    <property type="entry name" value="DUF707"/>
</dbReference>
<organism evidence="1 2">
    <name type="scientific">Lupinus luteus</name>
    <name type="common">European yellow lupine</name>
    <dbReference type="NCBI Taxonomy" id="3873"/>
    <lineage>
        <taxon>Eukaryota</taxon>
        <taxon>Viridiplantae</taxon>
        <taxon>Streptophyta</taxon>
        <taxon>Embryophyta</taxon>
        <taxon>Tracheophyta</taxon>
        <taxon>Spermatophyta</taxon>
        <taxon>Magnoliopsida</taxon>
        <taxon>eudicotyledons</taxon>
        <taxon>Gunneridae</taxon>
        <taxon>Pentapetalae</taxon>
        <taxon>rosids</taxon>
        <taxon>fabids</taxon>
        <taxon>Fabales</taxon>
        <taxon>Fabaceae</taxon>
        <taxon>Papilionoideae</taxon>
        <taxon>50 kb inversion clade</taxon>
        <taxon>genistoids sensu lato</taxon>
        <taxon>core genistoids</taxon>
        <taxon>Genisteae</taxon>
        <taxon>Lupinus</taxon>
    </lineage>
</organism>
<dbReference type="PANTHER" id="PTHR31210:SF11">
    <property type="entry name" value="KETOGLUTARATE REDUCTASE TRANS-SPLICING-LIKE PROTEIN, PUTATIVE (DUF707)-RELATED"/>
    <property type="match status" value="1"/>
</dbReference>
<sequence length="113" mass="13148">MPDTKPSACQRQCWPTGSEVLPEGIVAKTSNLEMRPLWDSAIKNRISKRPSNLLAIAVGVKQKEIVNRIVEKVRMQSYNEMKVFEKRWREAAEMDKCWIDPYQQQQQLNQTSL</sequence>
<comment type="caution">
    <text evidence="1">The sequence shown here is derived from an EMBL/GenBank/DDBJ whole genome shotgun (WGS) entry which is preliminary data.</text>
</comment>
<accession>A0AAV1VV76</accession>
<dbReference type="Pfam" id="PF05212">
    <property type="entry name" value="DUF707"/>
    <property type="match status" value="1"/>
</dbReference>
<reference evidence="1 2" key="1">
    <citation type="submission" date="2024-03" db="EMBL/GenBank/DDBJ databases">
        <authorList>
            <person name="Martinez-Hernandez J."/>
        </authorList>
    </citation>
    <scope>NUCLEOTIDE SEQUENCE [LARGE SCALE GENOMIC DNA]</scope>
</reference>
<evidence type="ECO:0000313" key="2">
    <source>
        <dbReference type="Proteomes" id="UP001497480"/>
    </source>
</evidence>
<gene>
    <name evidence="1" type="ORF">LLUT_LOCUS1821</name>
</gene>
<dbReference type="PANTHER" id="PTHR31210">
    <property type="entry name" value="OS06G0731900 PROTEIN"/>
    <property type="match status" value="1"/>
</dbReference>
<dbReference type="AlphaFoldDB" id="A0AAV1VV76"/>
<dbReference type="EMBL" id="CAXHTB010000002">
    <property type="protein sequence ID" value="CAL0300761.1"/>
    <property type="molecule type" value="Genomic_DNA"/>
</dbReference>
<name>A0AAV1VV76_LUPLU</name>
<proteinExistence type="predicted"/>
<keyword evidence="2" id="KW-1185">Reference proteome</keyword>
<dbReference type="Proteomes" id="UP001497480">
    <property type="component" value="Unassembled WGS sequence"/>
</dbReference>